<name>A0A3S5CNJ5_9PLAT</name>
<organism evidence="1 2">
    <name type="scientific">Protopolystoma xenopodis</name>
    <dbReference type="NCBI Taxonomy" id="117903"/>
    <lineage>
        <taxon>Eukaryota</taxon>
        <taxon>Metazoa</taxon>
        <taxon>Spiralia</taxon>
        <taxon>Lophotrochozoa</taxon>
        <taxon>Platyhelminthes</taxon>
        <taxon>Monogenea</taxon>
        <taxon>Polyopisthocotylea</taxon>
        <taxon>Polystomatidea</taxon>
        <taxon>Polystomatidae</taxon>
        <taxon>Protopolystoma</taxon>
    </lineage>
</organism>
<keyword evidence="2" id="KW-1185">Reference proteome</keyword>
<protein>
    <submittedName>
        <fullName evidence="1">Uncharacterized protein</fullName>
    </submittedName>
</protein>
<evidence type="ECO:0000313" key="2">
    <source>
        <dbReference type="Proteomes" id="UP000784294"/>
    </source>
</evidence>
<accession>A0A3S5CNJ5</accession>
<dbReference type="Proteomes" id="UP000784294">
    <property type="component" value="Unassembled WGS sequence"/>
</dbReference>
<gene>
    <name evidence="1" type="ORF">PXEA_LOCUS28927</name>
</gene>
<proteinExistence type="predicted"/>
<reference evidence="1" key="1">
    <citation type="submission" date="2018-11" db="EMBL/GenBank/DDBJ databases">
        <authorList>
            <consortium name="Pathogen Informatics"/>
        </authorList>
    </citation>
    <scope>NUCLEOTIDE SEQUENCE</scope>
</reference>
<sequence length="208" mass="22552">MWVLRTSGALALVSEAGKLAIYSGFFSSVEQTICPPPPENWPDGQVLKRGNATDTTRIRHNWPAGCQFEEPVDIFVELDVMALVSVAIARLEPHLRPQMTCLDWATEQTHSCCRACALTATAFVLNGPSLGLNVAASAFRGRRLFNLGTASALFPLNSTISPFSLAITSVFNKVFFLSSLFLTSYCMDTLATALGTSASCGRRLTRQV</sequence>
<dbReference type="EMBL" id="CAAALY010249955">
    <property type="protein sequence ID" value="VEL35487.1"/>
    <property type="molecule type" value="Genomic_DNA"/>
</dbReference>
<evidence type="ECO:0000313" key="1">
    <source>
        <dbReference type="EMBL" id="VEL35487.1"/>
    </source>
</evidence>
<dbReference type="AlphaFoldDB" id="A0A3S5CNJ5"/>
<comment type="caution">
    <text evidence="1">The sequence shown here is derived from an EMBL/GenBank/DDBJ whole genome shotgun (WGS) entry which is preliminary data.</text>
</comment>